<dbReference type="EMBL" id="QWLA01000038">
    <property type="protein sequence ID" value="RIH85730.1"/>
    <property type="molecule type" value="Genomic_DNA"/>
</dbReference>
<dbReference type="Proteomes" id="UP000265341">
    <property type="component" value="Unassembled WGS sequence"/>
</dbReference>
<name>A0A399EQF7_9DEIN</name>
<keyword evidence="2" id="KW-1185">Reference proteome</keyword>
<evidence type="ECO:0000313" key="1">
    <source>
        <dbReference type="EMBL" id="RIH85730.1"/>
    </source>
</evidence>
<dbReference type="AlphaFoldDB" id="A0A399EQF7"/>
<proteinExistence type="predicted"/>
<protein>
    <submittedName>
        <fullName evidence="1">Uncharacterized protein</fullName>
    </submittedName>
</protein>
<evidence type="ECO:0000313" key="2">
    <source>
        <dbReference type="Proteomes" id="UP000265341"/>
    </source>
</evidence>
<accession>A0A399EQF7</accession>
<organism evidence="1 2">
    <name type="scientific">Calidithermus roseus</name>
    <dbReference type="NCBI Taxonomy" id="1644118"/>
    <lineage>
        <taxon>Bacteria</taxon>
        <taxon>Thermotogati</taxon>
        <taxon>Deinococcota</taxon>
        <taxon>Deinococci</taxon>
        <taxon>Thermales</taxon>
        <taxon>Thermaceae</taxon>
        <taxon>Calidithermus</taxon>
    </lineage>
</organism>
<gene>
    <name evidence="1" type="ORF">Mrose_02069</name>
</gene>
<reference evidence="1 2" key="1">
    <citation type="submission" date="2018-08" db="EMBL/GenBank/DDBJ databases">
        <title>Meiothermus roseus NBRC 110900 genome sequencing project.</title>
        <authorList>
            <person name="Da Costa M.S."/>
            <person name="Albuquerque L."/>
            <person name="Raposo P."/>
            <person name="Froufe H.J.C."/>
            <person name="Barroso C.S."/>
            <person name="Egas C."/>
        </authorList>
    </citation>
    <scope>NUCLEOTIDE SEQUENCE [LARGE SCALE GENOMIC DNA]</scope>
    <source>
        <strain evidence="1 2">NBRC 110900</strain>
    </source>
</reference>
<sequence length="103" mass="11311">MTGVQIRHVKAGSSGSLRVGGVRSALITPADRLIFHSRLAPWRERGYLFYVRLEVGSIHDARDIYIIYGYLDGRHMAWGMGTSLTAAVEDIAGKLECPVPEPG</sequence>
<comment type="caution">
    <text evidence="1">The sequence shown here is derived from an EMBL/GenBank/DDBJ whole genome shotgun (WGS) entry which is preliminary data.</text>
</comment>